<name>A0A0T6B9T6_9SCAR</name>
<dbReference type="EMBL" id="LJIG01002858">
    <property type="protein sequence ID" value="KRT84082.1"/>
    <property type="molecule type" value="Genomic_DNA"/>
</dbReference>
<keyword evidence="1" id="KW-1133">Transmembrane helix</keyword>
<evidence type="ECO:0000313" key="3">
    <source>
        <dbReference type="EMBL" id="KRT84082.1"/>
    </source>
</evidence>
<feature type="transmembrane region" description="Helical" evidence="1">
    <location>
        <begin position="192"/>
        <end position="213"/>
    </location>
</feature>
<sequence>MLMKNEDKCLNGSKSALIYDEACLDILNTLPGQVTVAGQYAECVDCNYKTLCTLSVNESTSLLINTKYPMKMHFIFNDNVYCDWKEELFEHYRYGWNLSKDNCDLYIKQPADNEYLPILTAFIILFFFGTMWYMVKCIYKCTKNTAFMQRLYFSNGSVLQNDLGNTADNTPLVVESPPVAHKHPNRLKSIDVFRGLCIILMIFVNYGGGQYWFFKHSVWNGLTVTDLIFPWFIWVMGLSYSISLNKKLQRAVPRRQLIFLVLRRSFLLVILGFILNSHGKSVTLSALRFPGVLQHIGITYLLIGVVESLFTKRTLAEYEFGKFNIIKDILVAA</sequence>
<dbReference type="InterPro" id="IPR012429">
    <property type="entry name" value="HGSNAT_cat"/>
</dbReference>
<reference evidence="3 4" key="1">
    <citation type="submission" date="2015-09" db="EMBL/GenBank/DDBJ databases">
        <title>Draft genome of the scarab beetle Oryctes borbonicus.</title>
        <authorList>
            <person name="Meyer J.M."/>
            <person name="Markov G.V."/>
            <person name="Baskaran P."/>
            <person name="Herrmann M."/>
            <person name="Sommer R.J."/>
            <person name="Roedelsperger C."/>
        </authorList>
    </citation>
    <scope>NUCLEOTIDE SEQUENCE [LARGE SCALE GENOMIC DNA]</scope>
    <source>
        <strain evidence="3">OB123</strain>
        <tissue evidence="3">Whole animal</tissue>
    </source>
</reference>
<evidence type="ECO:0000313" key="4">
    <source>
        <dbReference type="Proteomes" id="UP000051574"/>
    </source>
</evidence>
<dbReference type="OrthoDB" id="2149840at2759"/>
<feature type="transmembrane region" description="Helical" evidence="1">
    <location>
        <begin position="287"/>
        <end position="306"/>
    </location>
</feature>
<comment type="caution">
    <text evidence="3">The sequence shown here is derived from an EMBL/GenBank/DDBJ whole genome shotgun (WGS) entry which is preliminary data.</text>
</comment>
<feature type="transmembrane region" description="Helical" evidence="1">
    <location>
        <begin position="115"/>
        <end position="135"/>
    </location>
</feature>
<accession>A0A0T6B9T6</accession>
<organism evidence="3 4">
    <name type="scientific">Oryctes borbonicus</name>
    <dbReference type="NCBI Taxonomy" id="1629725"/>
    <lineage>
        <taxon>Eukaryota</taxon>
        <taxon>Metazoa</taxon>
        <taxon>Ecdysozoa</taxon>
        <taxon>Arthropoda</taxon>
        <taxon>Hexapoda</taxon>
        <taxon>Insecta</taxon>
        <taxon>Pterygota</taxon>
        <taxon>Neoptera</taxon>
        <taxon>Endopterygota</taxon>
        <taxon>Coleoptera</taxon>
        <taxon>Polyphaga</taxon>
        <taxon>Scarabaeiformia</taxon>
        <taxon>Scarabaeidae</taxon>
        <taxon>Dynastinae</taxon>
        <taxon>Oryctes</taxon>
    </lineage>
</organism>
<feature type="transmembrane region" description="Helical" evidence="1">
    <location>
        <begin position="257"/>
        <end position="275"/>
    </location>
</feature>
<dbReference type="PANTHER" id="PTHR31061">
    <property type="entry name" value="LD22376P"/>
    <property type="match status" value="1"/>
</dbReference>
<proteinExistence type="predicted"/>
<dbReference type="AlphaFoldDB" id="A0A0T6B9T6"/>
<evidence type="ECO:0000259" key="2">
    <source>
        <dbReference type="Pfam" id="PF07786"/>
    </source>
</evidence>
<dbReference type="PANTHER" id="PTHR31061:SF24">
    <property type="entry name" value="LD22376P"/>
    <property type="match status" value="1"/>
</dbReference>
<dbReference type="Proteomes" id="UP000051574">
    <property type="component" value="Unassembled WGS sequence"/>
</dbReference>
<evidence type="ECO:0000256" key="1">
    <source>
        <dbReference type="SAM" id="Phobius"/>
    </source>
</evidence>
<gene>
    <name evidence="3" type="ORF">AMK59_1295</name>
</gene>
<feature type="domain" description="Heparan-alpha-glucosaminide N-acetyltransferase catalytic" evidence="2">
    <location>
        <begin position="186"/>
        <end position="306"/>
    </location>
</feature>
<protein>
    <recommendedName>
        <fullName evidence="2">Heparan-alpha-glucosaminide N-acetyltransferase catalytic domain-containing protein</fullName>
    </recommendedName>
</protein>
<keyword evidence="1" id="KW-0812">Transmembrane</keyword>
<keyword evidence="4" id="KW-1185">Reference proteome</keyword>
<feature type="transmembrane region" description="Helical" evidence="1">
    <location>
        <begin position="228"/>
        <end position="245"/>
    </location>
</feature>
<keyword evidence="1" id="KW-0472">Membrane</keyword>
<dbReference type="Pfam" id="PF07786">
    <property type="entry name" value="HGSNAT_cat"/>
    <property type="match status" value="1"/>
</dbReference>
<feature type="non-terminal residue" evidence="3">
    <location>
        <position position="333"/>
    </location>
</feature>